<dbReference type="EMBL" id="JAKRVY010000007">
    <property type="protein sequence ID" value="MCL9814498.1"/>
    <property type="molecule type" value="Genomic_DNA"/>
</dbReference>
<gene>
    <name evidence="13" type="ORF">AArcSt11_12640</name>
</gene>
<feature type="domain" description="Peptidase M48" evidence="12">
    <location>
        <begin position="141"/>
        <end position="346"/>
    </location>
</feature>
<keyword evidence="8 10" id="KW-0482">Metalloprotease</keyword>
<dbReference type="Gene3D" id="3.30.2010.10">
    <property type="entry name" value="Metalloproteases ('zincins'), catalytic domain"/>
    <property type="match status" value="1"/>
</dbReference>
<dbReference type="Pfam" id="PF01435">
    <property type="entry name" value="Peptidase_M48"/>
    <property type="match status" value="1"/>
</dbReference>
<evidence type="ECO:0000256" key="8">
    <source>
        <dbReference type="ARBA" id="ARBA00023049"/>
    </source>
</evidence>
<evidence type="ECO:0000256" key="2">
    <source>
        <dbReference type="ARBA" id="ARBA00022670"/>
    </source>
</evidence>
<keyword evidence="1" id="KW-1003">Cell membrane</keyword>
<evidence type="ECO:0000256" key="7">
    <source>
        <dbReference type="ARBA" id="ARBA00022989"/>
    </source>
</evidence>
<evidence type="ECO:0000256" key="1">
    <source>
        <dbReference type="ARBA" id="ARBA00022475"/>
    </source>
</evidence>
<evidence type="ECO:0000313" key="13">
    <source>
        <dbReference type="EMBL" id="MCL9814498.1"/>
    </source>
</evidence>
<keyword evidence="6 10" id="KW-0862">Zinc</keyword>
<dbReference type="PANTHER" id="PTHR43221:SF2">
    <property type="entry name" value="PROTEASE HTPX HOMOLOG"/>
    <property type="match status" value="1"/>
</dbReference>
<accession>A0AAE3K605</accession>
<keyword evidence="9 11" id="KW-0472">Membrane</keyword>
<dbReference type="InterPro" id="IPR050083">
    <property type="entry name" value="HtpX_protease"/>
</dbReference>
<dbReference type="RefSeq" id="WP_250597537.1">
    <property type="nucleotide sequence ID" value="NZ_JAKRVY010000007.1"/>
</dbReference>
<reference evidence="13 14" key="1">
    <citation type="journal article" date="2022" name="Syst. Appl. Microbiol.">
        <title>Natronocalculus amylovorans gen. nov., sp. nov., and Natranaeroarchaeum aerophilus sp. nov., dominant culturable amylolytic natronoarchaea from hypersaline soda lakes in southwestern Siberia.</title>
        <authorList>
            <person name="Sorokin D.Y."/>
            <person name="Elcheninov A.G."/>
            <person name="Khizhniak T.V."/>
            <person name="Koenen M."/>
            <person name="Bale N.J."/>
            <person name="Damste J.S.S."/>
            <person name="Kublanov I.V."/>
        </authorList>
    </citation>
    <scope>NUCLEOTIDE SEQUENCE [LARGE SCALE GENOMIC DNA]</scope>
    <source>
        <strain evidence="13 14">AArc-St1-1</strain>
    </source>
</reference>
<evidence type="ECO:0000256" key="10">
    <source>
        <dbReference type="RuleBase" id="RU003983"/>
    </source>
</evidence>
<keyword evidence="14" id="KW-1185">Reference proteome</keyword>
<keyword evidence="2 10" id="KW-0645">Protease</keyword>
<sequence length="349" mass="37637">MWPSMPDRVHLSLWLRMLAACGLFVLVLLPVLLAGALVAILFVGLFAWTFGTWGLSLVQGVLGAVGTSETVIDVATALVLGGYAFVGLYLLVRLGRRVPDHVRSFVGNLEATAAIRDIETTTVRDLGETIEIASGKVIDVTELEHRVARLAQQADVPPPDVEITRSWTPTAVTVGYRAADSTIVFSTGLLDAVEGDELDAVIAHELSHVKHRDTAVMTGLSAATAMAGRIVAQLGVHVLIVAGLVALAVCKWCVAVVARCRERAADDGAVAITGDPAALASALESLDRELDIRPAADLRESDSAAALSILPPPWEERGRFDRIRRFVRRRLYGTHPSTEERIERVLEKY</sequence>
<feature type="transmembrane region" description="Helical" evidence="11">
    <location>
        <begin position="21"/>
        <end position="50"/>
    </location>
</feature>
<keyword evidence="4" id="KW-0479">Metal-binding</keyword>
<comment type="caution">
    <text evidence="13">The sequence shown here is derived from an EMBL/GenBank/DDBJ whole genome shotgun (WGS) entry which is preliminary data.</text>
</comment>
<evidence type="ECO:0000259" key="12">
    <source>
        <dbReference type="Pfam" id="PF01435"/>
    </source>
</evidence>
<evidence type="ECO:0000256" key="4">
    <source>
        <dbReference type="ARBA" id="ARBA00022723"/>
    </source>
</evidence>
<organism evidence="13 14">
    <name type="scientific">Natranaeroarchaeum aerophilus</name>
    <dbReference type="NCBI Taxonomy" id="2917711"/>
    <lineage>
        <taxon>Archaea</taxon>
        <taxon>Methanobacteriati</taxon>
        <taxon>Methanobacteriota</taxon>
        <taxon>Stenosarchaea group</taxon>
        <taxon>Halobacteria</taxon>
        <taxon>Halobacteriales</taxon>
        <taxon>Natronoarchaeaceae</taxon>
        <taxon>Natranaeroarchaeum</taxon>
    </lineage>
</organism>
<dbReference type="GO" id="GO:0006508">
    <property type="term" value="P:proteolysis"/>
    <property type="evidence" value="ECO:0007669"/>
    <property type="project" value="UniProtKB-KW"/>
</dbReference>
<evidence type="ECO:0000256" key="6">
    <source>
        <dbReference type="ARBA" id="ARBA00022833"/>
    </source>
</evidence>
<dbReference type="EC" id="3.4.24.-" evidence="13"/>
<keyword evidence="5 10" id="KW-0378">Hydrolase</keyword>
<protein>
    <submittedName>
        <fullName evidence="13">M48 family metalloprotease</fullName>
        <ecNumber evidence="13">3.4.24.-</ecNumber>
    </submittedName>
</protein>
<dbReference type="GO" id="GO:0046872">
    <property type="term" value="F:metal ion binding"/>
    <property type="evidence" value="ECO:0007669"/>
    <property type="project" value="UniProtKB-KW"/>
</dbReference>
<keyword evidence="7 11" id="KW-1133">Transmembrane helix</keyword>
<dbReference type="InterPro" id="IPR001915">
    <property type="entry name" value="Peptidase_M48"/>
</dbReference>
<dbReference type="PANTHER" id="PTHR43221">
    <property type="entry name" value="PROTEASE HTPX"/>
    <property type="match status" value="1"/>
</dbReference>
<evidence type="ECO:0000256" key="11">
    <source>
        <dbReference type="SAM" id="Phobius"/>
    </source>
</evidence>
<keyword evidence="3 11" id="KW-0812">Transmembrane</keyword>
<feature type="transmembrane region" description="Helical" evidence="11">
    <location>
        <begin position="70"/>
        <end position="92"/>
    </location>
</feature>
<evidence type="ECO:0000256" key="5">
    <source>
        <dbReference type="ARBA" id="ARBA00022801"/>
    </source>
</evidence>
<evidence type="ECO:0000256" key="3">
    <source>
        <dbReference type="ARBA" id="ARBA00022692"/>
    </source>
</evidence>
<dbReference type="AlphaFoldDB" id="A0AAE3K605"/>
<proteinExistence type="inferred from homology"/>
<comment type="similarity">
    <text evidence="10">Belongs to the peptidase M48 family.</text>
</comment>
<name>A0AAE3K605_9EURY</name>
<evidence type="ECO:0000313" key="14">
    <source>
        <dbReference type="Proteomes" id="UP001202674"/>
    </source>
</evidence>
<feature type="transmembrane region" description="Helical" evidence="11">
    <location>
        <begin position="238"/>
        <end position="258"/>
    </location>
</feature>
<evidence type="ECO:0000256" key="9">
    <source>
        <dbReference type="ARBA" id="ARBA00023136"/>
    </source>
</evidence>
<comment type="cofactor">
    <cofactor evidence="10">
        <name>Zn(2+)</name>
        <dbReference type="ChEBI" id="CHEBI:29105"/>
    </cofactor>
    <text evidence="10">Binds 1 zinc ion per subunit.</text>
</comment>
<dbReference type="Proteomes" id="UP001202674">
    <property type="component" value="Unassembled WGS sequence"/>
</dbReference>
<dbReference type="GO" id="GO:0004222">
    <property type="term" value="F:metalloendopeptidase activity"/>
    <property type="evidence" value="ECO:0007669"/>
    <property type="project" value="InterPro"/>
</dbReference>